<dbReference type="Proteomes" id="UP000638353">
    <property type="component" value="Unassembled WGS sequence"/>
</dbReference>
<evidence type="ECO:0000313" key="2">
    <source>
        <dbReference type="EMBL" id="GHD00706.1"/>
    </source>
</evidence>
<proteinExistence type="predicted"/>
<feature type="region of interest" description="Disordered" evidence="1">
    <location>
        <begin position="1"/>
        <end position="29"/>
    </location>
</feature>
<name>A0A918X0C3_9ACTN</name>
<dbReference type="EMBL" id="BMVC01000009">
    <property type="protein sequence ID" value="GHD00706.1"/>
    <property type="molecule type" value="Genomic_DNA"/>
</dbReference>
<evidence type="ECO:0000313" key="3">
    <source>
        <dbReference type="Proteomes" id="UP000638353"/>
    </source>
</evidence>
<gene>
    <name evidence="2" type="ORF">GCM10010334_45430</name>
</gene>
<accession>A0A918X0C3</accession>
<evidence type="ECO:0000256" key="1">
    <source>
        <dbReference type="SAM" id="MobiDB-lite"/>
    </source>
</evidence>
<comment type="caution">
    <text evidence="2">The sequence shown here is derived from an EMBL/GenBank/DDBJ whole genome shotgun (WGS) entry which is preliminary data.</text>
</comment>
<dbReference type="AlphaFoldDB" id="A0A918X0C3"/>
<sequence length="97" mass="10024">MSGNGARFGTPGGAADPGRARRGAAHSGPWQFSLPRLRRAATMLGVRGTLRAARHPRSFNQERARPCRAVVPGDGALPAEGGAAEEALAAQMSEGYA</sequence>
<reference evidence="2" key="1">
    <citation type="journal article" date="2014" name="Int. J. Syst. Evol. Microbiol.">
        <title>Complete genome sequence of Corynebacterium casei LMG S-19264T (=DSM 44701T), isolated from a smear-ripened cheese.</title>
        <authorList>
            <consortium name="US DOE Joint Genome Institute (JGI-PGF)"/>
            <person name="Walter F."/>
            <person name="Albersmeier A."/>
            <person name="Kalinowski J."/>
            <person name="Ruckert C."/>
        </authorList>
    </citation>
    <scope>NUCLEOTIDE SEQUENCE</scope>
    <source>
        <strain evidence="2">JCM 4637</strain>
    </source>
</reference>
<organism evidence="2 3">
    <name type="scientific">Streptomyces finlayi</name>
    <dbReference type="NCBI Taxonomy" id="67296"/>
    <lineage>
        <taxon>Bacteria</taxon>
        <taxon>Bacillati</taxon>
        <taxon>Actinomycetota</taxon>
        <taxon>Actinomycetes</taxon>
        <taxon>Kitasatosporales</taxon>
        <taxon>Streptomycetaceae</taxon>
        <taxon>Streptomyces</taxon>
    </lineage>
</organism>
<protein>
    <submittedName>
        <fullName evidence="2">Uncharacterized protein</fullName>
    </submittedName>
</protein>
<reference evidence="2" key="2">
    <citation type="submission" date="2020-09" db="EMBL/GenBank/DDBJ databases">
        <authorList>
            <person name="Sun Q."/>
            <person name="Ohkuma M."/>
        </authorList>
    </citation>
    <scope>NUCLEOTIDE SEQUENCE</scope>
    <source>
        <strain evidence="2">JCM 4637</strain>
    </source>
</reference>